<proteinExistence type="predicted"/>
<dbReference type="PANTHER" id="PTHR23272">
    <property type="entry name" value="BED FINGER-RELATED"/>
    <property type="match status" value="1"/>
</dbReference>
<evidence type="ECO:0000259" key="1">
    <source>
        <dbReference type="Pfam" id="PF05699"/>
    </source>
</evidence>
<feature type="domain" description="HAT C-terminal dimerisation" evidence="1">
    <location>
        <begin position="1"/>
        <end position="51"/>
    </location>
</feature>
<organism evidence="2">
    <name type="scientific">Amaranthus palmeri</name>
    <name type="common">Palmer's pigweed</name>
    <dbReference type="NCBI Taxonomy" id="107608"/>
    <lineage>
        <taxon>Eukaryota</taxon>
        <taxon>Viridiplantae</taxon>
        <taxon>Streptophyta</taxon>
        <taxon>Embryophyta</taxon>
        <taxon>Tracheophyta</taxon>
        <taxon>Spermatophyta</taxon>
        <taxon>Magnoliopsida</taxon>
        <taxon>eudicotyledons</taxon>
        <taxon>Gunneridae</taxon>
        <taxon>Pentapetalae</taxon>
        <taxon>Caryophyllales</taxon>
        <taxon>Amaranthaceae</taxon>
        <taxon>Amaranthus</taxon>
    </lineage>
</organism>
<dbReference type="InterPro" id="IPR012337">
    <property type="entry name" value="RNaseH-like_sf"/>
</dbReference>
<dbReference type="SUPFAM" id="SSF53098">
    <property type="entry name" value="Ribonuclease H-like"/>
    <property type="match status" value="1"/>
</dbReference>
<reference evidence="2" key="1">
    <citation type="submission" date="2020-02" db="EMBL/GenBank/DDBJ databases">
        <title>The eccDNA Replicon: A heritable, self-replicating, extra-nuclear vehicle that enables gene amplification and rapid adaptive evolution in Amaranthus palmeri.</title>
        <authorList>
            <person name="Saski C.A."/>
            <person name="Molin W.T."/>
        </authorList>
    </citation>
    <scope>NUCLEOTIDE SEQUENCE</scope>
</reference>
<dbReference type="InterPro" id="IPR008906">
    <property type="entry name" value="HATC_C_dom"/>
</dbReference>
<protein>
    <recommendedName>
        <fullName evidence="1">HAT C-terminal dimerisation domain-containing protein</fullName>
    </recommendedName>
</protein>
<dbReference type="GO" id="GO:0046983">
    <property type="term" value="F:protein dimerization activity"/>
    <property type="evidence" value="ECO:0007669"/>
    <property type="project" value="InterPro"/>
</dbReference>
<name>A0A6C0T7P7_AMAPA</name>
<dbReference type="Pfam" id="PF05699">
    <property type="entry name" value="Dimer_Tnp_hAT"/>
    <property type="match status" value="1"/>
</dbReference>
<dbReference type="PANTHER" id="PTHR23272:SF166">
    <property type="entry name" value="ZINC FINGER BED DOMAIN-CONTAINING PROTEIN RICESLEEPER 2-LIKE ISOFORM X1"/>
    <property type="match status" value="1"/>
</dbReference>
<dbReference type="EMBL" id="MT025716">
    <property type="protein sequence ID" value="QIA97921.1"/>
    <property type="molecule type" value="Genomic_DNA"/>
</dbReference>
<evidence type="ECO:0000313" key="2">
    <source>
        <dbReference type="EMBL" id="QIA97921.1"/>
    </source>
</evidence>
<gene>
    <name evidence="2" type="ORF">AP_R.00g000190-v1.0.a3</name>
</gene>
<accession>A0A6C0T7P7</accession>
<sequence length="160" mass="17825">MSKIAKDILAIPITTVASESTFSMGGRILNRWRASLLSRHVEALILTRNWLFGYEEEPDEVGLNVGNDLVPDAESHAKGDQGPSGSSSLESGTYFIFKIKLWIVHLIVAIQVMLVLTDLNVSQIETRNLDTSNLTLQATWKLDSHLGWIEMLYHKLSSST</sequence>
<dbReference type="AlphaFoldDB" id="A0A6C0T7P7"/>